<evidence type="ECO:0000313" key="2">
    <source>
        <dbReference type="EMBL" id="CAL8136100.1"/>
    </source>
</evidence>
<sequence>MSTIGILHPFDSTTDDFENERVQKNTKDESIILKDVLASAPAHELAETSTALIKGQQQSTEATNTRQSSSSRSHKKKENIQNGQP</sequence>
<reference evidence="2 3" key="1">
    <citation type="submission" date="2024-08" db="EMBL/GenBank/DDBJ databases">
        <authorList>
            <person name="Cucini C."/>
            <person name="Frati F."/>
        </authorList>
    </citation>
    <scope>NUCLEOTIDE SEQUENCE [LARGE SCALE GENOMIC DNA]</scope>
</reference>
<gene>
    <name evidence="2" type="ORF">ODALV1_LOCUS26287</name>
</gene>
<dbReference type="EMBL" id="CAXLJM020000110">
    <property type="protein sequence ID" value="CAL8136100.1"/>
    <property type="molecule type" value="Genomic_DNA"/>
</dbReference>
<proteinExistence type="predicted"/>
<feature type="compositionally biased region" description="Polar residues" evidence="1">
    <location>
        <begin position="52"/>
        <end position="67"/>
    </location>
</feature>
<feature type="region of interest" description="Disordered" evidence="1">
    <location>
        <begin position="52"/>
        <end position="85"/>
    </location>
</feature>
<evidence type="ECO:0000313" key="3">
    <source>
        <dbReference type="Proteomes" id="UP001642540"/>
    </source>
</evidence>
<name>A0ABP1RV07_9HEXA</name>
<protein>
    <submittedName>
        <fullName evidence="2">Uncharacterized protein</fullName>
    </submittedName>
</protein>
<accession>A0ABP1RV07</accession>
<evidence type="ECO:0000256" key="1">
    <source>
        <dbReference type="SAM" id="MobiDB-lite"/>
    </source>
</evidence>
<comment type="caution">
    <text evidence="2">The sequence shown here is derived from an EMBL/GenBank/DDBJ whole genome shotgun (WGS) entry which is preliminary data.</text>
</comment>
<organism evidence="2 3">
    <name type="scientific">Orchesella dallaii</name>
    <dbReference type="NCBI Taxonomy" id="48710"/>
    <lineage>
        <taxon>Eukaryota</taxon>
        <taxon>Metazoa</taxon>
        <taxon>Ecdysozoa</taxon>
        <taxon>Arthropoda</taxon>
        <taxon>Hexapoda</taxon>
        <taxon>Collembola</taxon>
        <taxon>Entomobryomorpha</taxon>
        <taxon>Entomobryoidea</taxon>
        <taxon>Orchesellidae</taxon>
        <taxon>Orchesellinae</taxon>
        <taxon>Orchesella</taxon>
    </lineage>
</organism>
<keyword evidence="3" id="KW-1185">Reference proteome</keyword>
<dbReference type="Proteomes" id="UP001642540">
    <property type="component" value="Unassembled WGS sequence"/>
</dbReference>